<dbReference type="OrthoDB" id="9802896at2"/>
<dbReference type="CDD" id="cd06261">
    <property type="entry name" value="TM_PBP2"/>
    <property type="match status" value="1"/>
</dbReference>
<dbReference type="AlphaFoldDB" id="A0A1G9NGA4"/>
<dbReference type="SUPFAM" id="SSF53850">
    <property type="entry name" value="Periplasmic binding protein-like II"/>
    <property type="match status" value="1"/>
</dbReference>
<dbReference type="InterPro" id="IPR005770">
    <property type="entry name" value="PhnD"/>
</dbReference>
<evidence type="ECO:0000256" key="1">
    <source>
        <dbReference type="ARBA" id="ARBA00004651"/>
    </source>
</evidence>
<dbReference type="PROSITE" id="PS50928">
    <property type="entry name" value="ABC_TM1"/>
    <property type="match status" value="1"/>
</dbReference>
<dbReference type="GO" id="GO:0015416">
    <property type="term" value="F:ABC-type phosphonate transporter activity"/>
    <property type="evidence" value="ECO:0007669"/>
    <property type="project" value="InterPro"/>
</dbReference>
<dbReference type="PANTHER" id="PTHR30043:SF1">
    <property type="entry name" value="ABC TRANSPORT SYSTEM PERMEASE PROTEIN P69"/>
    <property type="match status" value="1"/>
</dbReference>
<feature type="transmembrane region" description="Helical" evidence="9">
    <location>
        <begin position="371"/>
        <end position="391"/>
    </location>
</feature>
<evidence type="ECO:0000256" key="7">
    <source>
        <dbReference type="ARBA" id="ARBA00022989"/>
    </source>
</evidence>
<dbReference type="NCBIfam" id="TIGR01098">
    <property type="entry name" value="3A0109s03R"/>
    <property type="match status" value="1"/>
</dbReference>
<keyword evidence="6 10" id="KW-0732">Signal</keyword>
<organism evidence="12 13">
    <name type="scientific">Maricaulis salignorans</name>
    <dbReference type="NCBI Taxonomy" id="144026"/>
    <lineage>
        <taxon>Bacteria</taxon>
        <taxon>Pseudomonadati</taxon>
        <taxon>Pseudomonadota</taxon>
        <taxon>Alphaproteobacteria</taxon>
        <taxon>Maricaulales</taxon>
        <taxon>Maricaulaceae</taxon>
        <taxon>Maricaulis</taxon>
    </lineage>
</organism>
<dbReference type="PANTHER" id="PTHR30043">
    <property type="entry name" value="PHOSPHONATES TRANSPORT SYSTEM PERMEASE PROTEIN"/>
    <property type="match status" value="1"/>
</dbReference>
<protein>
    <submittedName>
        <fullName evidence="12">Phosphonate ABC transporter, permease protein PhnE/phosphonate ABC transporter binding protein,TIGR03431</fullName>
    </submittedName>
</protein>
<feature type="chain" id="PRO_5011552366" evidence="10">
    <location>
        <begin position="27"/>
        <end position="668"/>
    </location>
</feature>
<dbReference type="PROSITE" id="PS51257">
    <property type="entry name" value="PROKAR_LIPOPROTEIN"/>
    <property type="match status" value="1"/>
</dbReference>
<evidence type="ECO:0000256" key="6">
    <source>
        <dbReference type="ARBA" id="ARBA00022729"/>
    </source>
</evidence>
<sequence length="668" mass="71457">MSGWVTKSLRALVTGLGLMLAACAPASTPDAGDASDTGPAASRGTLNFGIIATESSANQSANWGPFIEAMEEWTGYDIQPFYASDYAGMIQGMRYNSVQFAWFSNFSGLQAVRLADGEVFAKATYPDGSEGYNSVLIVPADSPIQTLDDILTCDGSIDFGMGDPNSTSGYLVPSAFIFAPRNIDPAECFNSVRNANHEANAVAVANGLIDVGTNNTTSLTVLHGSRPEIAERIRVIWTSPSIGTDPIIWRNDLDEEAKLRLQSFFMNYGRRGTPEEIAEARAVLGPLFFGLFLPASNSHLDPIVQLEIVRDLILARNNTDLTEEERASRVAALEARLAEVEAGNTELVSLSSATGQSGNGGEAELEPTRNWPLMGGLVFLAGLLLAGLLWAGAPRGPGPKLPLTERLANAFIAAGVIIILVWSFDPADMDRSYLLVENFGDMQEFLAGFFPDDISSAASRGTYWTELRAGIAEAVPQMIITVQIAIWGTFIAVIAAIPFGLLSARNVAPAWVVQPVRRLMDVFRSINELIIALIFIAAVGLGPLAGVMALAIHTTGVLAKLFSEAVEAIDHGPVEGVRATGALPLHEVIWGVIPQVAPLWTSFGLYRFESNARSATVLGLIGAGGIGQILFEAVRAFDYQRTAAIVIVIILAVSAIDMMSQLLRKRLL</sequence>
<dbReference type="Pfam" id="PF00528">
    <property type="entry name" value="BPD_transp_1"/>
    <property type="match status" value="1"/>
</dbReference>
<feature type="signal peptide" evidence="10">
    <location>
        <begin position="1"/>
        <end position="26"/>
    </location>
</feature>
<dbReference type="Gene3D" id="3.40.190.10">
    <property type="entry name" value="Periplasmic binding protein-like II"/>
    <property type="match status" value="2"/>
</dbReference>
<dbReference type="Proteomes" id="UP000199759">
    <property type="component" value="Unassembled WGS sequence"/>
</dbReference>
<name>A0A1G9NGA4_9PROT</name>
<feature type="transmembrane region" description="Helical" evidence="9">
    <location>
        <begin position="484"/>
        <end position="508"/>
    </location>
</feature>
<comment type="similarity">
    <text evidence="2">Belongs to the phosphate/phosphite/phosphonate binding protein family.</text>
</comment>
<dbReference type="GO" id="GO:0043190">
    <property type="term" value="C:ATP-binding cassette (ABC) transporter complex"/>
    <property type="evidence" value="ECO:0007669"/>
    <property type="project" value="InterPro"/>
</dbReference>
<comment type="similarity">
    <text evidence="9">Belongs to the binding-protein-dependent transport system permease family.</text>
</comment>
<dbReference type="Pfam" id="PF12974">
    <property type="entry name" value="Phosphonate-bd"/>
    <property type="match status" value="1"/>
</dbReference>
<evidence type="ECO:0000256" key="3">
    <source>
        <dbReference type="ARBA" id="ARBA00022448"/>
    </source>
</evidence>
<keyword evidence="7 9" id="KW-1133">Transmembrane helix</keyword>
<dbReference type="InterPro" id="IPR000515">
    <property type="entry name" value="MetI-like"/>
</dbReference>
<feature type="transmembrane region" description="Helical" evidence="9">
    <location>
        <begin position="403"/>
        <end position="424"/>
    </location>
</feature>
<feature type="transmembrane region" description="Helical" evidence="9">
    <location>
        <begin position="615"/>
        <end position="637"/>
    </location>
</feature>
<dbReference type="Gene3D" id="1.10.3720.10">
    <property type="entry name" value="MetI-like"/>
    <property type="match status" value="1"/>
</dbReference>
<dbReference type="STRING" id="144026.SAMN04488568_102334"/>
<evidence type="ECO:0000313" key="12">
    <source>
        <dbReference type="EMBL" id="SDL85394.1"/>
    </source>
</evidence>
<evidence type="ECO:0000313" key="13">
    <source>
        <dbReference type="Proteomes" id="UP000199759"/>
    </source>
</evidence>
<keyword evidence="8 9" id="KW-0472">Membrane</keyword>
<keyword evidence="13" id="KW-1185">Reference proteome</keyword>
<keyword evidence="4" id="KW-1003">Cell membrane</keyword>
<dbReference type="InterPro" id="IPR035906">
    <property type="entry name" value="MetI-like_sf"/>
</dbReference>
<feature type="transmembrane region" description="Helical" evidence="9">
    <location>
        <begin position="643"/>
        <end position="663"/>
    </location>
</feature>
<accession>A0A1G9NGA4</accession>
<evidence type="ECO:0000256" key="5">
    <source>
        <dbReference type="ARBA" id="ARBA00022692"/>
    </source>
</evidence>
<evidence type="ECO:0000256" key="9">
    <source>
        <dbReference type="RuleBase" id="RU363032"/>
    </source>
</evidence>
<feature type="domain" description="ABC transmembrane type-1" evidence="11">
    <location>
        <begin position="478"/>
        <end position="660"/>
    </location>
</feature>
<dbReference type="SUPFAM" id="SSF161098">
    <property type="entry name" value="MetI-like"/>
    <property type="match status" value="1"/>
</dbReference>
<dbReference type="RefSeq" id="WP_091766761.1">
    <property type="nucleotide sequence ID" value="NZ_FNHG01000002.1"/>
</dbReference>
<evidence type="ECO:0000256" key="10">
    <source>
        <dbReference type="SAM" id="SignalP"/>
    </source>
</evidence>
<dbReference type="Gene3D" id="1.20.58.90">
    <property type="match status" value="1"/>
</dbReference>
<evidence type="ECO:0000259" key="11">
    <source>
        <dbReference type="PROSITE" id="PS50928"/>
    </source>
</evidence>
<dbReference type="EMBL" id="FNHG01000002">
    <property type="protein sequence ID" value="SDL85394.1"/>
    <property type="molecule type" value="Genomic_DNA"/>
</dbReference>
<evidence type="ECO:0000256" key="2">
    <source>
        <dbReference type="ARBA" id="ARBA00007162"/>
    </source>
</evidence>
<dbReference type="NCBIfam" id="TIGR01097">
    <property type="entry name" value="PhnE"/>
    <property type="match status" value="1"/>
</dbReference>
<proteinExistence type="inferred from homology"/>
<gene>
    <name evidence="12" type="ORF">SAMN04488568_102334</name>
</gene>
<keyword evidence="3 9" id="KW-0813">Transport</keyword>
<keyword evidence="5 9" id="KW-0812">Transmembrane</keyword>
<comment type="subcellular location">
    <subcellularLocation>
        <location evidence="1 9">Cell membrane</location>
        <topology evidence="1 9">Multi-pass membrane protein</topology>
    </subcellularLocation>
</comment>
<feature type="transmembrane region" description="Helical" evidence="9">
    <location>
        <begin position="529"/>
        <end position="552"/>
    </location>
</feature>
<evidence type="ECO:0000256" key="4">
    <source>
        <dbReference type="ARBA" id="ARBA00022475"/>
    </source>
</evidence>
<dbReference type="InterPro" id="IPR005769">
    <property type="entry name" value="PhnE/PtxC"/>
</dbReference>
<evidence type="ECO:0000256" key="8">
    <source>
        <dbReference type="ARBA" id="ARBA00023136"/>
    </source>
</evidence>
<reference evidence="12 13" key="1">
    <citation type="submission" date="2016-10" db="EMBL/GenBank/DDBJ databases">
        <authorList>
            <person name="de Groot N.N."/>
        </authorList>
    </citation>
    <scope>NUCLEOTIDE SEQUENCE [LARGE SCALE GENOMIC DNA]</scope>
    <source>
        <strain evidence="12 13">DSM 16077</strain>
    </source>
</reference>